<name>A0A7H1DTI0_9FLAO</name>
<dbReference type="Pfam" id="PF18962">
    <property type="entry name" value="Por_Secre_tail"/>
    <property type="match status" value="1"/>
</dbReference>
<evidence type="ECO:0000313" key="8">
    <source>
        <dbReference type="Proteomes" id="UP000516438"/>
    </source>
</evidence>
<feature type="chain" id="PRO_5028988673" evidence="3">
    <location>
        <begin position="24"/>
        <end position="1009"/>
    </location>
</feature>
<dbReference type="KEGG" id="cmaq:H0S70_07755"/>
<dbReference type="AlphaFoldDB" id="A0A7H1DTI0"/>
<feature type="domain" description="Secretion system C-terminal sorting" evidence="5">
    <location>
        <begin position="947"/>
        <end position="1007"/>
    </location>
</feature>
<evidence type="ECO:0000259" key="6">
    <source>
        <dbReference type="Pfam" id="PF22494"/>
    </source>
</evidence>
<dbReference type="SUPFAM" id="SSF75011">
    <property type="entry name" value="3-carboxy-cis,cis-mucoante lactonizing enzyme"/>
    <property type="match status" value="1"/>
</dbReference>
<dbReference type="InterPro" id="IPR032812">
    <property type="entry name" value="SbsA_Ig"/>
</dbReference>
<dbReference type="Gene3D" id="2.130.10.10">
    <property type="entry name" value="YVTN repeat-like/Quinoprotein amine dehydrogenase"/>
    <property type="match status" value="1"/>
</dbReference>
<organism evidence="7 8">
    <name type="scientific">Chryseobacterium manosquense</name>
    <dbReference type="NCBI Taxonomy" id="2754694"/>
    <lineage>
        <taxon>Bacteria</taxon>
        <taxon>Pseudomonadati</taxon>
        <taxon>Bacteroidota</taxon>
        <taxon>Flavobacteriia</taxon>
        <taxon>Flavobacteriales</taxon>
        <taxon>Weeksellaceae</taxon>
        <taxon>Chryseobacterium group</taxon>
        <taxon>Chryseobacterium</taxon>
    </lineage>
</organism>
<sequence>MRKLYLIQLFTIIFSLSFQSVNSQTLVHYWNFNNNSSLATISTPNVALVPGASLQAIPGGSSVIDFAGGTGQNFNVENLNARNGDISGTHLRFNNPIGGALQFDLPTTGYKNVVVKFTTRRSGSGAGTQLWSFSIDGNNFIPFATIFPVDGNPNLQTLDFSTIANVSNNPNFKLKVEFSAIPGGSVGNNRFDNFTLDATPEGIDTTAPVVTYNPPNSATNVATTVKPKISFNENIRLIDNSEITNPQDLVELRLGNSTGSLVPFFASFSNNEITVNPIPGLDINQTYYLALKPNMVEDFSDNAVVSSTSSIFTTAGTSVSFAKNFVKVQENAGSLIFDLNISSPSNATVDLVVKVAPFSTANSGDFTLATQTIQITPSTPVIYNISIPIIDDQLEEQQAEYFVVSLENPVGTTISGSSFATIFIIDNDKLAPIPNNQISLNYIGSFDPSGSNNSTTEIVVHDPISKRLFTTSAVSGLLDIVDFSNPSAPSVISSIDMNAYGGLTSVAVKNGIVAVASPNSVPQNNGSVVFFDTNGNFINKVTVGALPDMITFTPDGSKVLTANEGEPNADYSLDPEGSVSIIDVSGGISTLSQSNVTTLLFTDFNSQEASLLASGIRKLKASSTLSQDLKPEYIAVNSDNQKAFVTIQENNAIAEINLNYKTIAALWALGKKDMSLPGNGFDASDNNNEILIANWPVKTFYIPDAVATYNVGGTNYLVTANEGDEKEFSNLNERTTLGASSYALDPAIFPQSEVLKASHNLGRFRVTNLNGNTDSDAAFEEINAVGSRSFSIFNADTKQIVFDSGDDFERYTAQHFTNIFNADHESNTPKNRSRSKGPEPEGVTIAKISNETFAFISLERVGGVMVYNISNPNAPVFVDYKNTRSTSAYGGDNGAEGITYIPKTESATGKGYIVIANEISGTLTIYEINDDVLDSKEATNTTKTFAVFPNPAPKGLVYFNRAADVEIYDMAGKLVQKSKNAKTIDTTTFSTGVYLIKTSEGMVKRMIVK</sequence>
<dbReference type="Pfam" id="PF22494">
    <property type="entry name" value="choice_anch_I"/>
    <property type="match status" value="1"/>
</dbReference>
<dbReference type="InterPro" id="IPR015943">
    <property type="entry name" value="WD40/YVTN_repeat-like_dom_sf"/>
</dbReference>
<dbReference type="InterPro" id="IPR052956">
    <property type="entry name" value="Mesenchyme-surface_protein"/>
</dbReference>
<feature type="region of interest" description="Disordered" evidence="2">
    <location>
        <begin position="819"/>
        <end position="842"/>
    </location>
</feature>
<dbReference type="PANTHER" id="PTHR46928">
    <property type="entry name" value="MESENCHYME-SPECIFIC CELL SURFACE GLYCOPROTEIN"/>
    <property type="match status" value="1"/>
</dbReference>
<protein>
    <submittedName>
        <fullName evidence="7">Choice-of-anchor I family protein</fullName>
    </submittedName>
</protein>
<evidence type="ECO:0000313" key="7">
    <source>
        <dbReference type="EMBL" id="QNS40288.1"/>
    </source>
</evidence>
<dbReference type="Pfam" id="PF13205">
    <property type="entry name" value="Big_5"/>
    <property type="match status" value="1"/>
</dbReference>
<dbReference type="RefSeq" id="WP_188320395.1">
    <property type="nucleotide sequence ID" value="NZ_CP060203.1"/>
</dbReference>
<feature type="domain" description="SbsA Ig-like" evidence="4">
    <location>
        <begin position="204"/>
        <end position="314"/>
    </location>
</feature>
<reference evidence="7 8" key="1">
    <citation type="submission" date="2020-07" db="EMBL/GenBank/DDBJ databases">
        <title>Complete genome and description of Chryseobacterium manosquense strain Marseille-Q2069 sp. nov.</title>
        <authorList>
            <person name="Boxberger M."/>
        </authorList>
    </citation>
    <scope>NUCLEOTIDE SEQUENCE [LARGE SCALE GENOMIC DNA]</scope>
    <source>
        <strain evidence="7 8">Marseille-Q2069</strain>
    </source>
</reference>
<accession>A0A7H1DTI0</accession>
<dbReference type="NCBIfam" id="NF038117">
    <property type="entry name" value="choice_anch_I"/>
    <property type="match status" value="1"/>
</dbReference>
<feature type="signal peptide" evidence="3">
    <location>
        <begin position="1"/>
        <end position="23"/>
    </location>
</feature>
<dbReference type="Proteomes" id="UP000516438">
    <property type="component" value="Chromosome"/>
</dbReference>
<evidence type="ECO:0000259" key="5">
    <source>
        <dbReference type="Pfam" id="PF18962"/>
    </source>
</evidence>
<dbReference type="SUPFAM" id="SSF141072">
    <property type="entry name" value="CalX-like"/>
    <property type="match status" value="1"/>
</dbReference>
<evidence type="ECO:0000256" key="2">
    <source>
        <dbReference type="SAM" id="MobiDB-lite"/>
    </source>
</evidence>
<feature type="domain" description="Choice-of-anchor I" evidence="6">
    <location>
        <begin position="454"/>
        <end position="928"/>
    </location>
</feature>
<evidence type="ECO:0000259" key="4">
    <source>
        <dbReference type="Pfam" id="PF13205"/>
    </source>
</evidence>
<evidence type="ECO:0000256" key="3">
    <source>
        <dbReference type="SAM" id="SignalP"/>
    </source>
</evidence>
<dbReference type="InterPro" id="IPR038081">
    <property type="entry name" value="CalX-like_sf"/>
</dbReference>
<dbReference type="InterPro" id="IPR055188">
    <property type="entry name" value="Choice_anch_I"/>
</dbReference>
<dbReference type="Gene3D" id="2.60.40.2030">
    <property type="match status" value="1"/>
</dbReference>
<keyword evidence="8" id="KW-1185">Reference proteome</keyword>
<dbReference type="PANTHER" id="PTHR46928:SF1">
    <property type="entry name" value="MESENCHYME-SPECIFIC CELL SURFACE GLYCOPROTEIN"/>
    <property type="match status" value="1"/>
</dbReference>
<dbReference type="NCBIfam" id="TIGR04183">
    <property type="entry name" value="Por_Secre_tail"/>
    <property type="match status" value="1"/>
</dbReference>
<proteinExistence type="predicted"/>
<gene>
    <name evidence="7" type="ORF">H0S70_07755</name>
</gene>
<keyword evidence="1 3" id="KW-0732">Signal</keyword>
<evidence type="ECO:0000256" key="1">
    <source>
        <dbReference type="ARBA" id="ARBA00022729"/>
    </source>
</evidence>
<dbReference type="EMBL" id="CP060203">
    <property type="protein sequence ID" value="QNS40288.1"/>
    <property type="molecule type" value="Genomic_DNA"/>
</dbReference>
<dbReference type="InterPro" id="IPR026444">
    <property type="entry name" value="Secre_tail"/>
</dbReference>